<feature type="compositionally biased region" description="Basic and acidic residues" evidence="8">
    <location>
        <begin position="401"/>
        <end position="425"/>
    </location>
</feature>
<dbReference type="InterPro" id="IPR013655">
    <property type="entry name" value="PAS_fold_3"/>
</dbReference>
<dbReference type="Gene3D" id="3.40.50.2300">
    <property type="match status" value="1"/>
</dbReference>
<evidence type="ECO:0000256" key="1">
    <source>
        <dbReference type="ARBA" id="ARBA00000085"/>
    </source>
</evidence>
<dbReference type="PROSITE" id="PS50113">
    <property type="entry name" value="PAC"/>
    <property type="match status" value="1"/>
</dbReference>
<evidence type="ECO:0000256" key="7">
    <source>
        <dbReference type="SAM" id="Coils"/>
    </source>
</evidence>
<evidence type="ECO:0000256" key="6">
    <source>
        <dbReference type="PROSITE-ProRule" id="PRU00169"/>
    </source>
</evidence>
<dbReference type="PANTHER" id="PTHR43547:SF2">
    <property type="entry name" value="HYBRID SIGNAL TRANSDUCTION HISTIDINE KINASE C"/>
    <property type="match status" value="1"/>
</dbReference>
<dbReference type="SMART" id="SM00086">
    <property type="entry name" value="PAC"/>
    <property type="match status" value="1"/>
</dbReference>
<dbReference type="Pfam" id="PF00512">
    <property type="entry name" value="HisKA"/>
    <property type="match status" value="1"/>
</dbReference>
<dbReference type="InterPro" id="IPR001789">
    <property type="entry name" value="Sig_transdc_resp-reg_receiver"/>
</dbReference>
<dbReference type="PRINTS" id="PR00344">
    <property type="entry name" value="BCTRLSENSOR"/>
</dbReference>
<dbReference type="InterPro" id="IPR003661">
    <property type="entry name" value="HisK_dim/P_dom"/>
</dbReference>
<evidence type="ECO:0000259" key="10">
    <source>
        <dbReference type="PROSITE" id="PS50110"/>
    </source>
</evidence>
<protein>
    <recommendedName>
        <fullName evidence="2">histidine kinase</fullName>
        <ecNumber evidence="2">2.7.13.3</ecNumber>
    </recommendedName>
</protein>
<keyword evidence="3 6" id="KW-0597">Phosphoprotein</keyword>
<dbReference type="SUPFAM" id="SSF47384">
    <property type="entry name" value="Homodimeric domain of signal transducing histidine kinase"/>
    <property type="match status" value="1"/>
</dbReference>
<feature type="region of interest" description="Disordered" evidence="8">
    <location>
        <begin position="578"/>
        <end position="622"/>
    </location>
</feature>
<dbReference type="PROSITE" id="PS50112">
    <property type="entry name" value="PAS"/>
    <property type="match status" value="1"/>
</dbReference>
<feature type="domain" description="PAS" evidence="11">
    <location>
        <begin position="151"/>
        <end position="210"/>
    </location>
</feature>
<dbReference type="Pfam" id="PF02518">
    <property type="entry name" value="HATPase_c"/>
    <property type="match status" value="1"/>
</dbReference>
<dbReference type="InterPro" id="IPR000700">
    <property type="entry name" value="PAS-assoc_C"/>
</dbReference>
<dbReference type="Gene3D" id="3.30.565.10">
    <property type="entry name" value="Histidine kinase-like ATPase, C-terminal domain"/>
    <property type="match status" value="1"/>
</dbReference>
<keyword evidence="7" id="KW-0175">Coiled coil</keyword>
<organism evidence="13 14">
    <name type="scientific">Brasilonema bromeliae SPC951</name>
    <dbReference type="NCBI Taxonomy" id="385972"/>
    <lineage>
        <taxon>Bacteria</taxon>
        <taxon>Bacillati</taxon>
        <taxon>Cyanobacteriota</taxon>
        <taxon>Cyanophyceae</taxon>
        <taxon>Nostocales</taxon>
        <taxon>Scytonemataceae</taxon>
        <taxon>Brasilonema</taxon>
        <taxon>Bromeliae group (in: Brasilonema)</taxon>
    </lineage>
</organism>
<feature type="domain" description="PAC" evidence="12">
    <location>
        <begin position="224"/>
        <end position="276"/>
    </location>
</feature>
<evidence type="ECO:0000256" key="3">
    <source>
        <dbReference type="ARBA" id="ARBA00022553"/>
    </source>
</evidence>
<evidence type="ECO:0000259" key="11">
    <source>
        <dbReference type="PROSITE" id="PS50112"/>
    </source>
</evidence>
<feature type="domain" description="Histidine kinase" evidence="9">
    <location>
        <begin position="300"/>
        <end position="579"/>
    </location>
</feature>
<keyword evidence="4 13" id="KW-0418">Kinase</keyword>
<sequence length="622" mass="69522">MPFEPKVNVLLVDDHPENLLALEAILDSLGQNVVRATSGAEALRCLLNQDFAVILLDVQMPDMDGFETAALIRQRERSRHTPIIFLTAFSTSDNMVFKGYSVGAVDYLFKPIHAEILKSKVAAFVDLFQKTVEVKRQAAQLAQMNTELRKREEMFRSLSACSPVGIFLTDTSGKCTYVNPRYQAIYGMTLEESLGDGWTQTIHPEDRGRVIADWYAISGEGREYTGEFRILTSTGIERWVHMSSSPMLSDQSEVIAYVGTIEDITERKQAQEEHIKFIRAQAAREEAETANRLKDEFLATLSHELRTPLTSILGWSKLLRQRKMDEKAIVRALETIERNATLQAQLIDDILDVSRIMRGKLQLNLCQITLTSVIATVVNSVRLEAEKKNIQLEYIIEHTKTEEEERREREREGEREGGRERERENILSLSSSPEGTLNSSTSFVVCGDPNRLQQIVWNLLSNALKFTPQDGRVEVRLLLSAESSSETLQPQQHQSPAAKSSLALIRVSDTGSGISPDFLPHVFERFRQADGSITRHQGGLGLGLAIVRYLVEMHGGSVHAESPGVGQGATFTVKLPLIGTRKTPQSEEEKEDEEEGSSEEHLSAKLITDYTTKSENTSCSAG</sequence>
<name>A0ABX1P6G7_9CYAN</name>
<dbReference type="InterPro" id="IPR003594">
    <property type="entry name" value="HATPase_dom"/>
</dbReference>
<feature type="modified residue" description="4-aspartylphosphate" evidence="6">
    <location>
        <position position="57"/>
    </location>
</feature>
<dbReference type="InterPro" id="IPR011006">
    <property type="entry name" value="CheY-like_superfamily"/>
</dbReference>
<dbReference type="SMART" id="SM00387">
    <property type="entry name" value="HATPase_c"/>
    <property type="match status" value="1"/>
</dbReference>
<keyword evidence="14" id="KW-1185">Reference proteome</keyword>
<accession>A0ABX1P6G7</accession>
<comment type="caution">
    <text evidence="13">The sequence shown here is derived from an EMBL/GenBank/DDBJ whole genome shotgun (WGS) entry which is preliminary data.</text>
</comment>
<feature type="region of interest" description="Disordered" evidence="8">
    <location>
        <begin position="401"/>
        <end position="436"/>
    </location>
</feature>
<dbReference type="SMART" id="SM00388">
    <property type="entry name" value="HisKA"/>
    <property type="match status" value="1"/>
</dbReference>
<dbReference type="InterPro" id="IPR004358">
    <property type="entry name" value="Sig_transdc_His_kin-like_C"/>
</dbReference>
<evidence type="ECO:0000256" key="5">
    <source>
        <dbReference type="ARBA" id="ARBA00023012"/>
    </source>
</evidence>
<evidence type="ECO:0000313" key="14">
    <source>
        <dbReference type="Proteomes" id="UP000718564"/>
    </source>
</evidence>
<keyword evidence="4 13" id="KW-0808">Transferase</keyword>
<dbReference type="PROSITE" id="PS50109">
    <property type="entry name" value="HIS_KIN"/>
    <property type="match status" value="1"/>
</dbReference>
<dbReference type="CDD" id="cd16922">
    <property type="entry name" value="HATPase_EvgS-ArcB-TorS-like"/>
    <property type="match status" value="1"/>
</dbReference>
<dbReference type="CDD" id="cd00082">
    <property type="entry name" value="HisKA"/>
    <property type="match status" value="1"/>
</dbReference>
<dbReference type="RefSeq" id="WP_169155242.1">
    <property type="nucleotide sequence ID" value="NZ_CAWPJE010000045.1"/>
</dbReference>
<dbReference type="CDD" id="cd00130">
    <property type="entry name" value="PAS"/>
    <property type="match status" value="1"/>
</dbReference>
<dbReference type="GO" id="GO:0016301">
    <property type="term" value="F:kinase activity"/>
    <property type="evidence" value="ECO:0007669"/>
    <property type="project" value="UniProtKB-KW"/>
</dbReference>
<dbReference type="InterPro" id="IPR035965">
    <property type="entry name" value="PAS-like_dom_sf"/>
</dbReference>
<proteinExistence type="predicted"/>
<dbReference type="SMART" id="SM00091">
    <property type="entry name" value="PAS"/>
    <property type="match status" value="1"/>
</dbReference>
<dbReference type="InterPro" id="IPR036890">
    <property type="entry name" value="HATPase_C_sf"/>
</dbReference>
<comment type="catalytic activity">
    <reaction evidence="1">
        <text>ATP + protein L-histidine = ADP + protein N-phospho-L-histidine.</text>
        <dbReference type="EC" id="2.7.13.3"/>
    </reaction>
</comment>
<dbReference type="Proteomes" id="UP000718564">
    <property type="component" value="Unassembled WGS sequence"/>
</dbReference>
<evidence type="ECO:0000256" key="2">
    <source>
        <dbReference type="ARBA" id="ARBA00012438"/>
    </source>
</evidence>
<reference evidence="13 14" key="1">
    <citation type="submission" date="2018-06" db="EMBL/GenBank/DDBJ databases">
        <title>Comparative genomics of Brasilonema spp. strains.</title>
        <authorList>
            <person name="Alvarenga D.O."/>
            <person name="Fiore M.F."/>
            <person name="Varani A.M."/>
        </authorList>
    </citation>
    <scope>NUCLEOTIDE SEQUENCE [LARGE SCALE GENOMIC DNA]</scope>
    <source>
        <strain evidence="13 14">SPC951</strain>
    </source>
</reference>
<dbReference type="InterPro" id="IPR001610">
    <property type="entry name" value="PAC"/>
</dbReference>
<dbReference type="PANTHER" id="PTHR43547">
    <property type="entry name" value="TWO-COMPONENT HISTIDINE KINASE"/>
    <property type="match status" value="1"/>
</dbReference>
<dbReference type="PROSITE" id="PS50110">
    <property type="entry name" value="RESPONSE_REGULATORY"/>
    <property type="match status" value="1"/>
</dbReference>
<gene>
    <name evidence="13" type="ORF">DP116_11110</name>
</gene>
<feature type="domain" description="Response regulatory" evidence="10">
    <location>
        <begin position="8"/>
        <end position="125"/>
    </location>
</feature>
<feature type="compositionally biased region" description="Polar residues" evidence="8">
    <location>
        <begin position="609"/>
        <end position="622"/>
    </location>
</feature>
<evidence type="ECO:0000256" key="8">
    <source>
        <dbReference type="SAM" id="MobiDB-lite"/>
    </source>
</evidence>
<dbReference type="SUPFAM" id="SSF55785">
    <property type="entry name" value="PYP-like sensor domain (PAS domain)"/>
    <property type="match status" value="1"/>
</dbReference>
<dbReference type="InterPro" id="IPR000014">
    <property type="entry name" value="PAS"/>
</dbReference>
<dbReference type="Pfam" id="PF00072">
    <property type="entry name" value="Response_reg"/>
    <property type="match status" value="1"/>
</dbReference>
<dbReference type="EMBL" id="QMEB01000069">
    <property type="protein sequence ID" value="NMG19979.1"/>
    <property type="molecule type" value="Genomic_DNA"/>
</dbReference>
<dbReference type="InterPro" id="IPR005467">
    <property type="entry name" value="His_kinase_dom"/>
</dbReference>
<dbReference type="InterPro" id="IPR036097">
    <property type="entry name" value="HisK_dim/P_sf"/>
</dbReference>
<dbReference type="Gene3D" id="1.10.287.130">
    <property type="match status" value="1"/>
</dbReference>
<keyword evidence="5" id="KW-0902">Two-component regulatory system</keyword>
<dbReference type="NCBIfam" id="TIGR00229">
    <property type="entry name" value="sensory_box"/>
    <property type="match status" value="1"/>
</dbReference>
<feature type="compositionally biased region" description="Acidic residues" evidence="8">
    <location>
        <begin position="586"/>
        <end position="597"/>
    </location>
</feature>
<dbReference type="SMART" id="SM00448">
    <property type="entry name" value="REC"/>
    <property type="match status" value="1"/>
</dbReference>
<evidence type="ECO:0000256" key="4">
    <source>
        <dbReference type="ARBA" id="ARBA00022777"/>
    </source>
</evidence>
<dbReference type="SUPFAM" id="SSF55874">
    <property type="entry name" value="ATPase domain of HSP90 chaperone/DNA topoisomerase II/histidine kinase"/>
    <property type="match status" value="1"/>
</dbReference>
<evidence type="ECO:0000259" key="12">
    <source>
        <dbReference type="PROSITE" id="PS50113"/>
    </source>
</evidence>
<dbReference type="Pfam" id="PF08447">
    <property type="entry name" value="PAS_3"/>
    <property type="match status" value="1"/>
</dbReference>
<evidence type="ECO:0000313" key="13">
    <source>
        <dbReference type="EMBL" id="NMG19979.1"/>
    </source>
</evidence>
<evidence type="ECO:0000259" key="9">
    <source>
        <dbReference type="PROSITE" id="PS50109"/>
    </source>
</evidence>
<dbReference type="SUPFAM" id="SSF52172">
    <property type="entry name" value="CheY-like"/>
    <property type="match status" value="1"/>
</dbReference>
<dbReference type="EC" id="2.7.13.3" evidence="2"/>
<dbReference type="Gene3D" id="3.30.450.20">
    <property type="entry name" value="PAS domain"/>
    <property type="match status" value="1"/>
</dbReference>
<feature type="coiled-coil region" evidence="7">
    <location>
        <begin position="261"/>
        <end position="300"/>
    </location>
</feature>
<feature type="compositionally biased region" description="Polar residues" evidence="8">
    <location>
        <begin position="427"/>
        <end position="436"/>
    </location>
</feature>